<evidence type="ECO:0000313" key="1">
    <source>
        <dbReference type="EMBL" id="KPW06616.1"/>
    </source>
</evidence>
<dbReference type="EMBL" id="LJPM01000656">
    <property type="protein sequence ID" value="KPW06616.1"/>
    <property type="molecule type" value="Genomic_DNA"/>
</dbReference>
<proteinExistence type="predicted"/>
<gene>
    <name evidence="1" type="ORF">ALO91_02012</name>
</gene>
<evidence type="ECO:0008006" key="3">
    <source>
        <dbReference type="Google" id="ProtNLM"/>
    </source>
</evidence>
<organism evidence="1 2">
    <name type="scientific">Pseudomonas syringae pv. aceris</name>
    <dbReference type="NCBI Taxonomy" id="199198"/>
    <lineage>
        <taxon>Bacteria</taxon>
        <taxon>Pseudomonadati</taxon>
        <taxon>Pseudomonadota</taxon>
        <taxon>Gammaproteobacteria</taxon>
        <taxon>Pseudomonadales</taxon>
        <taxon>Pseudomonadaceae</taxon>
        <taxon>Pseudomonas</taxon>
        <taxon>Pseudomonas syringae</taxon>
    </lineage>
</organism>
<protein>
    <recommendedName>
        <fullName evidence="3">CMD domain protein, family</fullName>
    </recommendedName>
</protein>
<dbReference type="SUPFAM" id="SSF69118">
    <property type="entry name" value="AhpD-like"/>
    <property type="match status" value="1"/>
</dbReference>
<name>A0A0L8IM06_PSESX</name>
<dbReference type="Proteomes" id="UP000050297">
    <property type="component" value="Unassembled WGS sequence"/>
</dbReference>
<reference evidence="1 2" key="1">
    <citation type="submission" date="2015-09" db="EMBL/GenBank/DDBJ databases">
        <title>Genome announcement of multiple Pseudomonas syringae strains.</title>
        <authorList>
            <person name="Thakur S."/>
            <person name="Wang P.W."/>
            <person name="Gong Y."/>
            <person name="Weir B.S."/>
            <person name="Guttman D.S."/>
        </authorList>
    </citation>
    <scope>NUCLEOTIDE SEQUENCE [LARGE SCALE GENOMIC DNA]</scope>
    <source>
        <strain evidence="1 2">ICMP2802</strain>
    </source>
</reference>
<dbReference type="Gene3D" id="1.20.1290.10">
    <property type="entry name" value="AhpD-like"/>
    <property type="match status" value="1"/>
</dbReference>
<evidence type="ECO:0000313" key="2">
    <source>
        <dbReference type="Proteomes" id="UP000050297"/>
    </source>
</evidence>
<accession>A0A0L8IM06</accession>
<dbReference type="AlphaFoldDB" id="A0A0L8IM06"/>
<comment type="caution">
    <text evidence="1">The sequence shown here is derived from an EMBL/GenBank/DDBJ whole genome shotgun (WGS) entry which is preliminary data.</text>
</comment>
<sequence>MTAPLLPALRECNYSLVGPFMTSTTEHSTTPDVLDSLLGIAPGSPLHAVRHARDKVALATQGSQDLFFDPALAHNLSLSERLWVAYYATLLSAQPTLSGYYLSQLQTAGAEANVLADVDASRIDLLEDQRLAAILRFTRTLIESPVHGDQSALQALQQQGLSTAEIVVLAQLIAFLSYQVRLAAGLGALKSAGAA</sequence>
<dbReference type="InterPro" id="IPR029032">
    <property type="entry name" value="AhpD-like"/>
</dbReference>
<dbReference type="PATRIC" id="fig|199198.4.peg.2324"/>